<feature type="compositionally biased region" description="Basic and acidic residues" evidence="1">
    <location>
        <begin position="22"/>
        <end position="31"/>
    </location>
</feature>
<accession>A0A9N9E4E5</accession>
<feature type="non-terminal residue" evidence="2">
    <location>
        <position position="1"/>
    </location>
</feature>
<feature type="region of interest" description="Disordered" evidence="1">
    <location>
        <begin position="22"/>
        <end position="45"/>
    </location>
</feature>
<evidence type="ECO:0000313" key="2">
    <source>
        <dbReference type="EMBL" id="CAG8664681.1"/>
    </source>
</evidence>
<evidence type="ECO:0000313" key="3">
    <source>
        <dbReference type="Proteomes" id="UP000789706"/>
    </source>
</evidence>
<evidence type="ECO:0000256" key="1">
    <source>
        <dbReference type="SAM" id="MobiDB-lite"/>
    </source>
</evidence>
<protein>
    <submittedName>
        <fullName evidence="2">11271_t:CDS:1</fullName>
    </submittedName>
</protein>
<dbReference type="EMBL" id="CAJVPK010009066">
    <property type="protein sequence ID" value="CAG8664681.1"/>
    <property type="molecule type" value="Genomic_DNA"/>
</dbReference>
<dbReference type="Proteomes" id="UP000789706">
    <property type="component" value="Unassembled WGS sequence"/>
</dbReference>
<reference evidence="2" key="1">
    <citation type="submission" date="2021-06" db="EMBL/GenBank/DDBJ databases">
        <authorList>
            <person name="Kallberg Y."/>
            <person name="Tangrot J."/>
            <person name="Rosling A."/>
        </authorList>
    </citation>
    <scope>NUCLEOTIDE SEQUENCE</scope>
    <source>
        <strain evidence="2">AZ414A</strain>
    </source>
</reference>
<name>A0A9N9E4E5_9GLOM</name>
<dbReference type="AlphaFoldDB" id="A0A9N9E4E5"/>
<keyword evidence="3" id="KW-1185">Reference proteome</keyword>
<sequence length="45" mass="5131">NAELKNEIVKLKRAVKNIEKQNRKVTNDLKSSEYSTPLPNKSCSN</sequence>
<comment type="caution">
    <text evidence="2">The sequence shown here is derived from an EMBL/GenBank/DDBJ whole genome shotgun (WGS) entry which is preliminary data.</text>
</comment>
<feature type="non-terminal residue" evidence="2">
    <location>
        <position position="45"/>
    </location>
</feature>
<feature type="compositionally biased region" description="Polar residues" evidence="1">
    <location>
        <begin position="32"/>
        <end position="45"/>
    </location>
</feature>
<gene>
    <name evidence="2" type="ORF">DEBURN_LOCUS11878</name>
</gene>
<dbReference type="OrthoDB" id="10410647at2759"/>
<proteinExistence type="predicted"/>
<organism evidence="2 3">
    <name type="scientific">Diversispora eburnea</name>
    <dbReference type="NCBI Taxonomy" id="1213867"/>
    <lineage>
        <taxon>Eukaryota</taxon>
        <taxon>Fungi</taxon>
        <taxon>Fungi incertae sedis</taxon>
        <taxon>Mucoromycota</taxon>
        <taxon>Glomeromycotina</taxon>
        <taxon>Glomeromycetes</taxon>
        <taxon>Diversisporales</taxon>
        <taxon>Diversisporaceae</taxon>
        <taxon>Diversispora</taxon>
    </lineage>
</organism>